<dbReference type="GO" id="GO:0003729">
    <property type="term" value="F:mRNA binding"/>
    <property type="evidence" value="ECO:0000318"/>
    <property type="project" value="GO_Central"/>
</dbReference>
<reference evidence="13" key="1">
    <citation type="journal article" date="2011" name="Genome Biol.">
        <title>Comparative genomics of the social amoebae Dictyostelium discoideum and Dictyostelium purpureum.</title>
        <authorList>
            <consortium name="US DOE Joint Genome Institute (JGI-PGF)"/>
            <person name="Sucgang R."/>
            <person name="Kuo A."/>
            <person name="Tian X."/>
            <person name="Salerno W."/>
            <person name="Parikh A."/>
            <person name="Feasley C.L."/>
            <person name="Dalin E."/>
            <person name="Tu H."/>
            <person name="Huang E."/>
            <person name="Barry K."/>
            <person name="Lindquist E."/>
            <person name="Shapiro H."/>
            <person name="Bruce D."/>
            <person name="Schmutz J."/>
            <person name="Salamov A."/>
            <person name="Fey P."/>
            <person name="Gaudet P."/>
            <person name="Anjard C."/>
            <person name="Babu M.M."/>
            <person name="Basu S."/>
            <person name="Bushmanova Y."/>
            <person name="van der Wel H."/>
            <person name="Katoh-Kurasawa M."/>
            <person name="Dinh C."/>
            <person name="Coutinho P.M."/>
            <person name="Saito T."/>
            <person name="Elias M."/>
            <person name="Schaap P."/>
            <person name="Kay R.R."/>
            <person name="Henrissat B."/>
            <person name="Eichinger L."/>
            <person name="Rivero F."/>
            <person name="Putnam N.H."/>
            <person name="West C.M."/>
            <person name="Loomis W.F."/>
            <person name="Chisholm R.L."/>
            <person name="Shaulsky G."/>
            <person name="Strassmann J.E."/>
            <person name="Queller D.C."/>
            <person name="Kuspa A."/>
            <person name="Grigoriev I.V."/>
        </authorList>
    </citation>
    <scope>NUCLEOTIDE SEQUENCE [LARGE SCALE GENOMIC DNA]</scope>
    <source>
        <strain evidence="13">QSDP1</strain>
    </source>
</reference>
<dbReference type="InParanoid" id="F0Z9N9"/>
<dbReference type="InterPro" id="IPR027417">
    <property type="entry name" value="P-loop_NTPase"/>
</dbReference>
<dbReference type="FunCoup" id="F0Z9N9">
    <property type="interactions" value="875"/>
</dbReference>
<evidence type="ECO:0000256" key="7">
    <source>
        <dbReference type="RuleBase" id="RU000492"/>
    </source>
</evidence>
<dbReference type="EMBL" id="GL870959">
    <property type="protein sequence ID" value="EGC39333.1"/>
    <property type="molecule type" value="Genomic_DNA"/>
</dbReference>
<dbReference type="CDD" id="cd18787">
    <property type="entry name" value="SF2_C_DEAD"/>
    <property type="match status" value="1"/>
</dbReference>
<feature type="compositionally biased region" description="Basic and acidic residues" evidence="8">
    <location>
        <begin position="39"/>
        <end position="55"/>
    </location>
</feature>
<dbReference type="InterPro" id="IPR000629">
    <property type="entry name" value="RNA-helicase_DEAD-box_CS"/>
</dbReference>
<evidence type="ECO:0000259" key="11">
    <source>
        <dbReference type="PROSITE" id="PS51195"/>
    </source>
</evidence>
<dbReference type="GO" id="GO:0000380">
    <property type="term" value="P:alternative mRNA splicing, via spliceosome"/>
    <property type="evidence" value="ECO:0000318"/>
    <property type="project" value="GO_Central"/>
</dbReference>
<dbReference type="InterPro" id="IPR001650">
    <property type="entry name" value="Helicase_C-like"/>
</dbReference>
<dbReference type="InterPro" id="IPR014014">
    <property type="entry name" value="RNA_helicase_DEAD_Q_motif"/>
</dbReference>
<evidence type="ECO:0000259" key="9">
    <source>
        <dbReference type="PROSITE" id="PS51192"/>
    </source>
</evidence>
<dbReference type="GeneID" id="10510026"/>
<keyword evidence="5 7" id="KW-0067">ATP-binding</keyword>
<evidence type="ECO:0000256" key="1">
    <source>
        <dbReference type="ARBA" id="ARBA00012552"/>
    </source>
</evidence>
<feature type="domain" description="Helicase ATP-binding" evidence="9">
    <location>
        <begin position="250"/>
        <end position="425"/>
    </location>
</feature>
<dbReference type="SUPFAM" id="SSF52540">
    <property type="entry name" value="P-loop containing nucleoside triphosphate hydrolases"/>
    <property type="match status" value="2"/>
</dbReference>
<sequence length="593" mass="65825">MSYSNSNNRGDSSSSGFSDSRGGGGDYKPSSSSSGGGYRRYDDNRGGSGDSRDYKSSYNSGRSGGDRNSSYNKDRTYNKDNRDYKKDSGSKDYKSRDYNGNSGGGNRDYRNNSNGYNNSGSSNNNSNGYNKGSIGYAQNNSGYVGKNSYGYNNSNNTKNDQFGSALTDLKWDLSKLQRFEKNFYHENEELTRTSDEEIEEFRESCMMTVKGRDIPKPIIHFNQAPFPNYLMKEIMAAGFPNPTPIQSQAWPIALKGRDIIGLAKTGSGKTLAFLLPSIVHINAQPTLKPGDGPIVLVLAPTRELALQIQEQARKFGGTSQISNVCVYGGASKHSQVMMLKKGVEIVIATPGRLIDILTSGDTNLRRVTYLVLDEADRMLDMGFEPQIRKILSQIRPDRQTLMFSATWPKEVQSLANDFLSDHIQVHIGSSELTANHNVNQIVEVCSEYEKKERLFKFLEANVSKDDKVIIFAETRKGVDELHRSLQSAGFKSIGIHGNKSQPERDFVLSQFKNGIFPIMIATDLASRGLDVKDIKFVVNYDFPNTIETYVHRIGRTARAGATGTSISFLTRENARLANDLIKVLSEAKQIYSS</sequence>
<protein>
    <recommendedName>
        <fullName evidence="1">RNA helicase</fullName>
        <ecNumber evidence="1">3.6.4.13</ecNumber>
    </recommendedName>
</protein>
<keyword evidence="2 7" id="KW-0547">Nucleotide-binding</keyword>
<dbReference type="GO" id="GO:0005524">
    <property type="term" value="F:ATP binding"/>
    <property type="evidence" value="ECO:0007669"/>
    <property type="project" value="UniProtKB-KW"/>
</dbReference>
<dbReference type="Gene3D" id="3.40.50.300">
    <property type="entry name" value="P-loop containing nucleotide triphosphate hydrolases"/>
    <property type="match status" value="2"/>
</dbReference>
<evidence type="ECO:0000256" key="6">
    <source>
        <dbReference type="PROSITE-ProRule" id="PRU00552"/>
    </source>
</evidence>
<dbReference type="Pfam" id="PF00270">
    <property type="entry name" value="DEAD"/>
    <property type="match status" value="1"/>
</dbReference>
<dbReference type="VEuPathDB" id="AmoebaDB:DICPUDRAFT_27074"/>
<evidence type="ECO:0000256" key="4">
    <source>
        <dbReference type="ARBA" id="ARBA00022806"/>
    </source>
</evidence>
<keyword evidence="3 7" id="KW-0378">Hydrolase</keyword>
<dbReference type="InterPro" id="IPR014001">
    <property type="entry name" value="Helicase_ATP-bd"/>
</dbReference>
<feature type="domain" description="Helicase C-terminal" evidence="10">
    <location>
        <begin position="450"/>
        <end position="593"/>
    </location>
</feature>
<keyword evidence="13" id="KW-1185">Reference proteome</keyword>
<feature type="short sequence motif" description="Q motif" evidence="6">
    <location>
        <begin position="219"/>
        <end position="247"/>
    </location>
</feature>
<dbReference type="GO" id="GO:0005634">
    <property type="term" value="C:nucleus"/>
    <property type="evidence" value="ECO:0000318"/>
    <property type="project" value="GO_Central"/>
</dbReference>
<dbReference type="PANTHER" id="PTHR47958">
    <property type="entry name" value="ATP-DEPENDENT RNA HELICASE DBP3"/>
    <property type="match status" value="1"/>
</dbReference>
<dbReference type="GO" id="GO:0016787">
    <property type="term" value="F:hydrolase activity"/>
    <property type="evidence" value="ECO:0007669"/>
    <property type="project" value="UniProtKB-KW"/>
</dbReference>
<dbReference type="PROSITE" id="PS51192">
    <property type="entry name" value="HELICASE_ATP_BIND_1"/>
    <property type="match status" value="1"/>
</dbReference>
<dbReference type="RefSeq" id="XP_003284121.1">
    <property type="nucleotide sequence ID" value="XM_003284073.1"/>
</dbReference>
<dbReference type="Proteomes" id="UP000001064">
    <property type="component" value="Unassembled WGS sequence"/>
</dbReference>
<dbReference type="eggNOG" id="KOG0331">
    <property type="taxonomic scope" value="Eukaryota"/>
</dbReference>
<evidence type="ECO:0000259" key="10">
    <source>
        <dbReference type="PROSITE" id="PS51194"/>
    </source>
</evidence>
<feature type="compositionally biased region" description="Low complexity" evidence="8">
    <location>
        <begin position="111"/>
        <end position="130"/>
    </location>
</feature>
<dbReference type="FunFam" id="3.40.50.300:FF:000079">
    <property type="entry name" value="probable ATP-dependent RNA helicase DDX17"/>
    <property type="match status" value="1"/>
</dbReference>
<comment type="similarity">
    <text evidence="7">Belongs to the DEAD box helicase family.</text>
</comment>
<dbReference type="Pfam" id="PF00271">
    <property type="entry name" value="Helicase_C"/>
    <property type="match status" value="1"/>
</dbReference>
<evidence type="ECO:0000256" key="5">
    <source>
        <dbReference type="ARBA" id="ARBA00022840"/>
    </source>
</evidence>
<dbReference type="AlphaFoldDB" id="F0Z9N9"/>
<accession>F0Z9N9</accession>
<dbReference type="OMA" id="MGQTANY"/>
<evidence type="ECO:0000256" key="3">
    <source>
        <dbReference type="ARBA" id="ARBA00022801"/>
    </source>
</evidence>
<dbReference type="EC" id="3.6.4.13" evidence="1"/>
<dbReference type="PROSITE" id="PS51194">
    <property type="entry name" value="HELICASE_CTER"/>
    <property type="match status" value="1"/>
</dbReference>
<feature type="domain" description="DEAD-box RNA helicase Q" evidence="11">
    <location>
        <begin position="219"/>
        <end position="247"/>
    </location>
</feature>
<feature type="compositionally biased region" description="Low complexity" evidence="8">
    <location>
        <begin position="1"/>
        <end position="20"/>
    </location>
</feature>
<dbReference type="GO" id="GO:0003724">
    <property type="term" value="F:RNA helicase activity"/>
    <property type="evidence" value="ECO:0000318"/>
    <property type="project" value="GO_Central"/>
</dbReference>
<dbReference type="PROSITE" id="PS51195">
    <property type="entry name" value="Q_MOTIF"/>
    <property type="match status" value="1"/>
</dbReference>
<dbReference type="GO" id="GO:0005737">
    <property type="term" value="C:cytoplasm"/>
    <property type="evidence" value="ECO:0000318"/>
    <property type="project" value="GO_Central"/>
</dbReference>
<evidence type="ECO:0000313" key="12">
    <source>
        <dbReference type="EMBL" id="EGC39333.1"/>
    </source>
</evidence>
<evidence type="ECO:0000256" key="8">
    <source>
        <dbReference type="SAM" id="MobiDB-lite"/>
    </source>
</evidence>
<dbReference type="SMART" id="SM00490">
    <property type="entry name" value="HELICc"/>
    <property type="match status" value="1"/>
</dbReference>
<dbReference type="SMART" id="SM00487">
    <property type="entry name" value="DEXDc"/>
    <property type="match status" value="1"/>
</dbReference>
<evidence type="ECO:0000313" key="13">
    <source>
        <dbReference type="Proteomes" id="UP000001064"/>
    </source>
</evidence>
<gene>
    <name evidence="12" type="ORF">DICPUDRAFT_27074</name>
</gene>
<dbReference type="CDD" id="cd17966">
    <property type="entry name" value="DEADc_DDX5_DDX17"/>
    <property type="match status" value="1"/>
</dbReference>
<keyword evidence="4 7" id="KW-0347">Helicase</keyword>
<feature type="compositionally biased region" description="Low complexity" evidence="8">
    <location>
        <begin position="56"/>
        <end position="71"/>
    </location>
</feature>
<dbReference type="FunFam" id="3.40.50.300:FF:000008">
    <property type="entry name" value="ATP-dependent RNA helicase RhlB"/>
    <property type="match status" value="1"/>
</dbReference>
<dbReference type="OrthoDB" id="196131at2759"/>
<organism evidence="12 13">
    <name type="scientific">Dictyostelium purpureum</name>
    <name type="common">Slime mold</name>
    <dbReference type="NCBI Taxonomy" id="5786"/>
    <lineage>
        <taxon>Eukaryota</taxon>
        <taxon>Amoebozoa</taxon>
        <taxon>Evosea</taxon>
        <taxon>Eumycetozoa</taxon>
        <taxon>Dictyostelia</taxon>
        <taxon>Dictyosteliales</taxon>
        <taxon>Dictyosteliaceae</taxon>
        <taxon>Dictyostelium</taxon>
    </lineage>
</organism>
<proteinExistence type="inferred from homology"/>
<dbReference type="InterPro" id="IPR011545">
    <property type="entry name" value="DEAD/DEAH_box_helicase_dom"/>
</dbReference>
<feature type="compositionally biased region" description="Basic and acidic residues" evidence="8">
    <location>
        <begin position="72"/>
        <end position="97"/>
    </location>
</feature>
<feature type="region of interest" description="Disordered" evidence="8">
    <location>
        <begin position="1"/>
        <end position="133"/>
    </location>
</feature>
<dbReference type="PROSITE" id="PS00039">
    <property type="entry name" value="DEAD_ATP_HELICASE"/>
    <property type="match status" value="1"/>
</dbReference>
<dbReference type="STRING" id="5786.F0Z9N9"/>
<evidence type="ECO:0000256" key="2">
    <source>
        <dbReference type="ARBA" id="ARBA00022741"/>
    </source>
</evidence>
<dbReference type="KEGG" id="dpp:DICPUDRAFT_27074"/>
<name>F0Z9N9_DICPU</name>
<dbReference type="GO" id="GO:1990904">
    <property type="term" value="C:ribonucleoprotein complex"/>
    <property type="evidence" value="ECO:0000318"/>
    <property type="project" value="GO_Central"/>
</dbReference>